<dbReference type="EMBL" id="CP031305">
    <property type="protein sequence ID" value="QCC55515.1"/>
    <property type="molecule type" value="Genomic_DNA"/>
</dbReference>
<name>A0A4D6HPZ0_9EURY</name>
<proteinExistence type="predicted"/>
<evidence type="ECO:0000313" key="1">
    <source>
        <dbReference type="EMBL" id="QCC55515.1"/>
    </source>
</evidence>
<accession>A0A4D6HPZ0</accession>
<reference evidence="1 2" key="1">
    <citation type="journal article" date="2019" name="Nat. Commun.">
        <title>A new type of DNA phosphorothioation-based antiviral system in archaea.</title>
        <authorList>
            <person name="Xiong L."/>
            <person name="Liu S."/>
            <person name="Chen S."/>
            <person name="Xiao Y."/>
            <person name="Zhu B."/>
            <person name="Gao Y."/>
            <person name="Zhang Y."/>
            <person name="Chen B."/>
            <person name="Luo J."/>
            <person name="Deng Z."/>
            <person name="Chen X."/>
            <person name="Wang L."/>
            <person name="Chen S."/>
        </authorList>
    </citation>
    <scope>NUCLEOTIDE SEQUENCE [LARGE SCALE GENOMIC DNA]</scope>
    <source>
        <strain evidence="1 2">JCM 10635</strain>
    </source>
</reference>
<dbReference type="KEGG" id="nbg:DV706_14175"/>
<protein>
    <recommendedName>
        <fullName evidence="3">Phage tail sheath protein</fullName>
    </recommendedName>
</protein>
<dbReference type="AlphaFoldDB" id="A0A4D6HPZ0"/>
<evidence type="ECO:0008006" key="3">
    <source>
        <dbReference type="Google" id="ProtNLM"/>
    </source>
</evidence>
<dbReference type="Proteomes" id="UP000296822">
    <property type="component" value="Chromosome"/>
</dbReference>
<gene>
    <name evidence="1" type="ORF">DV706_14175</name>
</gene>
<evidence type="ECO:0000313" key="2">
    <source>
        <dbReference type="Proteomes" id="UP000296822"/>
    </source>
</evidence>
<sequence length="348" mass="37056">MVTIGNTILPGVQTTVQSSRSVGVNVGSPGETGLVGQADLIDGTASANEVHRITSAPAAETVFGRESPLAVNIGNALAEGAFPVYAVAPSGSLPADYESAIDALIEEEGDRLDFIGLVETDEAVAGYLHDAVKDMESNGDFAIAIAGADVDQNDVSSYSNSFDSSRVQLVYPATDADGESIIGSYIGLRSRLGMNASPMRKRLSTVRDLSVSLSRDEMELLSSERVNPIKNERAGALVIDDMTTVEDSNNEESEFRQGISRLVTDYVTVVVNDNSDTYIGELHTQSSRNALRETIKSELKALLELNAITGYNIEVEPISAMEARVNVGIETVKPLRNIRAVVTAGEVE</sequence>
<organism evidence="1 2">
    <name type="scientific">Natronorubrum bangense</name>
    <dbReference type="NCBI Taxonomy" id="61858"/>
    <lineage>
        <taxon>Archaea</taxon>
        <taxon>Methanobacteriati</taxon>
        <taxon>Methanobacteriota</taxon>
        <taxon>Stenosarchaea group</taxon>
        <taxon>Halobacteria</taxon>
        <taxon>Halobacteriales</taxon>
        <taxon>Natrialbaceae</taxon>
        <taxon>Natronorubrum</taxon>
    </lineage>
</organism>